<name>A0A426XVS7_ENSVE</name>
<feature type="compositionally biased region" description="Polar residues" evidence="1">
    <location>
        <begin position="179"/>
        <end position="192"/>
    </location>
</feature>
<dbReference type="EMBL" id="AMZH03016994">
    <property type="protein sequence ID" value="RRT43648.1"/>
    <property type="molecule type" value="Genomic_DNA"/>
</dbReference>
<evidence type="ECO:0000313" key="3">
    <source>
        <dbReference type="Proteomes" id="UP000287651"/>
    </source>
</evidence>
<protein>
    <submittedName>
        <fullName evidence="2">Uncharacterized protein</fullName>
    </submittedName>
</protein>
<evidence type="ECO:0000313" key="2">
    <source>
        <dbReference type="EMBL" id="RRT43648.1"/>
    </source>
</evidence>
<sequence>MGRVSDLIRRMQRRPQRGFASPFPWETSRSDSEEWDKSRRKKRVGEREEEAYGCQVRDWDIVQFVHQGKRQSDELTASRRVGLSPTSLCSPNSALTESNNDASTHASTHRHEASVLLDGEALRLSSLRLSQMVSSSSSSHRVFLGCLLDRARSASAKAITEIISSSHSLGVPCDHPIQSDKNPNPTLSWRPL</sequence>
<dbReference type="AlphaFoldDB" id="A0A426XVS7"/>
<feature type="compositionally biased region" description="Polar residues" evidence="1">
    <location>
        <begin position="84"/>
        <end position="106"/>
    </location>
</feature>
<organism evidence="2 3">
    <name type="scientific">Ensete ventricosum</name>
    <name type="common">Abyssinian banana</name>
    <name type="synonym">Musa ensete</name>
    <dbReference type="NCBI Taxonomy" id="4639"/>
    <lineage>
        <taxon>Eukaryota</taxon>
        <taxon>Viridiplantae</taxon>
        <taxon>Streptophyta</taxon>
        <taxon>Embryophyta</taxon>
        <taxon>Tracheophyta</taxon>
        <taxon>Spermatophyta</taxon>
        <taxon>Magnoliopsida</taxon>
        <taxon>Liliopsida</taxon>
        <taxon>Zingiberales</taxon>
        <taxon>Musaceae</taxon>
        <taxon>Ensete</taxon>
    </lineage>
</organism>
<comment type="caution">
    <text evidence="2">The sequence shown here is derived from an EMBL/GenBank/DDBJ whole genome shotgun (WGS) entry which is preliminary data.</text>
</comment>
<proteinExistence type="predicted"/>
<evidence type="ECO:0000256" key="1">
    <source>
        <dbReference type="SAM" id="MobiDB-lite"/>
    </source>
</evidence>
<feature type="region of interest" description="Disordered" evidence="1">
    <location>
        <begin position="1"/>
        <end position="47"/>
    </location>
</feature>
<dbReference type="Proteomes" id="UP000287651">
    <property type="component" value="Unassembled WGS sequence"/>
</dbReference>
<accession>A0A426XVS7</accession>
<feature type="region of interest" description="Disordered" evidence="1">
    <location>
        <begin position="73"/>
        <end position="112"/>
    </location>
</feature>
<feature type="compositionally biased region" description="Basic and acidic residues" evidence="1">
    <location>
        <begin position="28"/>
        <end position="37"/>
    </location>
</feature>
<reference evidence="2 3" key="1">
    <citation type="journal article" date="2014" name="Agronomy (Basel)">
        <title>A Draft Genome Sequence for Ensete ventricosum, the Drought-Tolerant Tree Against Hunger.</title>
        <authorList>
            <person name="Harrison J."/>
            <person name="Moore K.A."/>
            <person name="Paszkiewicz K."/>
            <person name="Jones T."/>
            <person name="Grant M."/>
            <person name="Ambacheew D."/>
            <person name="Muzemil S."/>
            <person name="Studholme D.J."/>
        </authorList>
    </citation>
    <scope>NUCLEOTIDE SEQUENCE [LARGE SCALE GENOMIC DNA]</scope>
</reference>
<feature type="region of interest" description="Disordered" evidence="1">
    <location>
        <begin position="173"/>
        <end position="192"/>
    </location>
</feature>
<gene>
    <name evidence="2" type="ORF">B296_00053742</name>
</gene>